<feature type="non-terminal residue" evidence="1">
    <location>
        <position position="72"/>
    </location>
</feature>
<gene>
    <name evidence="1" type="ORF">K435DRAFT_611304</name>
</gene>
<accession>A0A4S8LG91</accession>
<dbReference type="OrthoDB" id="3221235at2759"/>
<organism evidence="1 2">
    <name type="scientific">Dendrothele bispora (strain CBS 962.96)</name>
    <dbReference type="NCBI Taxonomy" id="1314807"/>
    <lineage>
        <taxon>Eukaryota</taxon>
        <taxon>Fungi</taxon>
        <taxon>Dikarya</taxon>
        <taxon>Basidiomycota</taxon>
        <taxon>Agaricomycotina</taxon>
        <taxon>Agaricomycetes</taxon>
        <taxon>Agaricomycetidae</taxon>
        <taxon>Agaricales</taxon>
        <taxon>Agaricales incertae sedis</taxon>
        <taxon>Dendrothele</taxon>
    </lineage>
</organism>
<reference evidence="1 2" key="1">
    <citation type="journal article" date="2019" name="Nat. Ecol. Evol.">
        <title>Megaphylogeny resolves global patterns of mushroom evolution.</title>
        <authorList>
            <person name="Varga T."/>
            <person name="Krizsan K."/>
            <person name="Foldi C."/>
            <person name="Dima B."/>
            <person name="Sanchez-Garcia M."/>
            <person name="Sanchez-Ramirez S."/>
            <person name="Szollosi G.J."/>
            <person name="Szarkandi J.G."/>
            <person name="Papp V."/>
            <person name="Albert L."/>
            <person name="Andreopoulos W."/>
            <person name="Angelini C."/>
            <person name="Antonin V."/>
            <person name="Barry K.W."/>
            <person name="Bougher N.L."/>
            <person name="Buchanan P."/>
            <person name="Buyck B."/>
            <person name="Bense V."/>
            <person name="Catcheside P."/>
            <person name="Chovatia M."/>
            <person name="Cooper J."/>
            <person name="Damon W."/>
            <person name="Desjardin D."/>
            <person name="Finy P."/>
            <person name="Geml J."/>
            <person name="Haridas S."/>
            <person name="Hughes K."/>
            <person name="Justo A."/>
            <person name="Karasinski D."/>
            <person name="Kautmanova I."/>
            <person name="Kiss B."/>
            <person name="Kocsube S."/>
            <person name="Kotiranta H."/>
            <person name="LaButti K.M."/>
            <person name="Lechner B.E."/>
            <person name="Liimatainen K."/>
            <person name="Lipzen A."/>
            <person name="Lukacs Z."/>
            <person name="Mihaltcheva S."/>
            <person name="Morgado L.N."/>
            <person name="Niskanen T."/>
            <person name="Noordeloos M.E."/>
            <person name="Ohm R.A."/>
            <person name="Ortiz-Santana B."/>
            <person name="Ovrebo C."/>
            <person name="Racz N."/>
            <person name="Riley R."/>
            <person name="Savchenko A."/>
            <person name="Shiryaev A."/>
            <person name="Soop K."/>
            <person name="Spirin V."/>
            <person name="Szebenyi C."/>
            <person name="Tomsovsky M."/>
            <person name="Tulloss R.E."/>
            <person name="Uehling J."/>
            <person name="Grigoriev I.V."/>
            <person name="Vagvolgyi C."/>
            <person name="Papp T."/>
            <person name="Martin F.M."/>
            <person name="Miettinen O."/>
            <person name="Hibbett D.S."/>
            <person name="Nagy L.G."/>
        </authorList>
    </citation>
    <scope>NUCLEOTIDE SEQUENCE [LARGE SCALE GENOMIC DNA]</scope>
    <source>
        <strain evidence="1 2">CBS 962.96</strain>
    </source>
</reference>
<feature type="non-terminal residue" evidence="1">
    <location>
        <position position="1"/>
    </location>
</feature>
<dbReference type="Proteomes" id="UP000297245">
    <property type="component" value="Unassembled WGS sequence"/>
</dbReference>
<evidence type="ECO:0000313" key="2">
    <source>
        <dbReference type="Proteomes" id="UP000297245"/>
    </source>
</evidence>
<dbReference type="EMBL" id="ML179422">
    <property type="protein sequence ID" value="THU88086.1"/>
    <property type="molecule type" value="Genomic_DNA"/>
</dbReference>
<sequence>LCQKRNELVDFLHVCLSQVAPIRILPHDILSMIFLLCMQSNTRWKKSDVSYDLTRVCVGWRNVAYRTPQLWT</sequence>
<dbReference type="AlphaFoldDB" id="A0A4S8LG91"/>
<name>A0A4S8LG91_DENBC</name>
<proteinExistence type="predicted"/>
<keyword evidence="2" id="KW-1185">Reference proteome</keyword>
<protein>
    <submittedName>
        <fullName evidence="1">Uncharacterized protein</fullName>
    </submittedName>
</protein>
<evidence type="ECO:0000313" key="1">
    <source>
        <dbReference type="EMBL" id="THU88086.1"/>
    </source>
</evidence>